<evidence type="ECO:0000256" key="1">
    <source>
        <dbReference type="ARBA" id="ARBA00007847"/>
    </source>
</evidence>
<dbReference type="NCBIfam" id="TIGR00035">
    <property type="entry name" value="asp_race"/>
    <property type="match status" value="1"/>
</dbReference>
<dbReference type="Proteomes" id="UP000291469">
    <property type="component" value="Chromosome"/>
</dbReference>
<comment type="similarity">
    <text evidence="1">Belongs to the aspartate/glutamate racemases family.</text>
</comment>
<reference evidence="4 5" key="1">
    <citation type="submission" date="2019-01" db="EMBL/GenBank/DDBJ databases">
        <title>Egibacter rhizosphaerae EGI 80759T.</title>
        <authorList>
            <person name="Chen D.-D."/>
            <person name="Tian Y."/>
            <person name="Jiao J.-Y."/>
            <person name="Zhang X.-T."/>
            <person name="Zhang Y.-G."/>
            <person name="Zhang Y."/>
            <person name="Xiao M."/>
            <person name="Shu W.-S."/>
            <person name="Li W.-J."/>
        </authorList>
    </citation>
    <scope>NUCLEOTIDE SEQUENCE [LARGE SCALE GENOMIC DNA]</scope>
    <source>
        <strain evidence="4 5">EGI 80759</strain>
    </source>
</reference>
<protein>
    <submittedName>
        <fullName evidence="4">Amino acid racemase</fullName>
        <ecNumber evidence="4">5.1.1.-</ecNumber>
    </submittedName>
</protein>
<dbReference type="PANTHER" id="PTHR21198:SF7">
    <property type="entry name" value="ASPARTATE-GLUTAMATE RACEMASE FAMILY"/>
    <property type="match status" value="1"/>
</dbReference>
<proteinExistence type="inferred from homology"/>
<keyword evidence="2 4" id="KW-0413">Isomerase</keyword>
<evidence type="ECO:0000313" key="5">
    <source>
        <dbReference type="Proteomes" id="UP000291469"/>
    </source>
</evidence>
<dbReference type="PANTHER" id="PTHR21198">
    <property type="entry name" value="GLUTAMATE RACEMASE"/>
    <property type="match status" value="1"/>
</dbReference>
<dbReference type="InterPro" id="IPR018187">
    <property type="entry name" value="Asp/Glu_racemase_AS_1"/>
</dbReference>
<dbReference type="Pfam" id="PF01177">
    <property type="entry name" value="Asp_Glu_race"/>
    <property type="match status" value="1"/>
</dbReference>
<dbReference type="InterPro" id="IPR015942">
    <property type="entry name" value="Asp/Glu/hydantoin_racemase"/>
</dbReference>
<dbReference type="PROSITE" id="PS00923">
    <property type="entry name" value="ASP_GLU_RACEMASE_1"/>
    <property type="match status" value="1"/>
</dbReference>
<evidence type="ECO:0000313" key="4">
    <source>
        <dbReference type="EMBL" id="QBI20508.1"/>
    </source>
</evidence>
<dbReference type="EMBL" id="CP036402">
    <property type="protein sequence ID" value="QBI20508.1"/>
    <property type="molecule type" value="Genomic_DNA"/>
</dbReference>
<evidence type="ECO:0000256" key="3">
    <source>
        <dbReference type="SAM" id="MobiDB-lite"/>
    </source>
</evidence>
<dbReference type="OrthoDB" id="9803739at2"/>
<feature type="compositionally biased region" description="Basic and acidic residues" evidence="3">
    <location>
        <begin position="241"/>
        <end position="253"/>
    </location>
</feature>
<dbReference type="EC" id="5.1.1.-" evidence="4"/>
<accession>A0A411YGZ1</accession>
<dbReference type="InterPro" id="IPR001920">
    <property type="entry name" value="Asp/Glu_race"/>
</dbReference>
<dbReference type="KEGG" id="erz:ER308_13665"/>
<sequence length="263" mass="27234">MTAAHDERVIGVLGGMGPMATLELYRRLIDAVPAARDQGHPRVIIDSNAKVPDRTEALLHDGADPLPFLLDSARTLERAGADLLIMPCNTAHVYAEEIASAAGLPLVHMLQETAAIVPAEHAPVGVLATSATTALGLYQQAFARHGLGALTPEPHAQELAMTAIERVKAGDLASALPPAREAAEHLVARGAASLVLGCTEFSVLLAGSDTDDTHDLGVPTIDPLDALAVAALDRAGVVHRASPDRAPPARDPARPPAAGKGRP</sequence>
<dbReference type="GO" id="GO:0047661">
    <property type="term" value="F:amino-acid racemase activity"/>
    <property type="evidence" value="ECO:0007669"/>
    <property type="project" value="InterPro"/>
</dbReference>
<dbReference type="RefSeq" id="WP_131155504.1">
    <property type="nucleotide sequence ID" value="NZ_CP036402.1"/>
</dbReference>
<dbReference type="Gene3D" id="3.40.50.1860">
    <property type="match status" value="2"/>
</dbReference>
<organism evidence="4 5">
    <name type="scientific">Egibacter rhizosphaerae</name>
    <dbReference type="NCBI Taxonomy" id="1670831"/>
    <lineage>
        <taxon>Bacteria</taxon>
        <taxon>Bacillati</taxon>
        <taxon>Actinomycetota</taxon>
        <taxon>Nitriliruptoria</taxon>
        <taxon>Egibacterales</taxon>
        <taxon>Egibacteraceae</taxon>
        <taxon>Egibacter</taxon>
    </lineage>
</organism>
<dbReference type="InterPro" id="IPR004380">
    <property type="entry name" value="Asp_race"/>
</dbReference>
<keyword evidence="5" id="KW-1185">Reference proteome</keyword>
<dbReference type="AlphaFoldDB" id="A0A411YGZ1"/>
<feature type="region of interest" description="Disordered" evidence="3">
    <location>
        <begin position="239"/>
        <end position="263"/>
    </location>
</feature>
<gene>
    <name evidence="4" type="ORF">ER308_13665</name>
</gene>
<dbReference type="SUPFAM" id="SSF53681">
    <property type="entry name" value="Aspartate/glutamate racemase"/>
    <property type="match status" value="2"/>
</dbReference>
<evidence type="ECO:0000256" key="2">
    <source>
        <dbReference type="ARBA" id="ARBA00023235"/>
    </source>
</evidence>
<name>A0A411YGZ1_9ACTN</name>